<sequence length="1775" mass="202814">MTLHFPNPKDVKELDGVLKDLDLERDVDSNFKFDGNSFFQSVVIQLDDKRVKYTHTSARAQTIIYLSNNQNIGDVRWINAVENDETENEYLERNVCSGVVPDDVMIQAAATALECAITIVTLDYNIRVVPSDEETCEIVIARIGDSHYVPLNQISDEVFKAAYQPLVISEQKQRGILKRKRQGTRTGAVKKVEVGGIQTYQVETQHVQAYEDVLISRPENTALEYDYEESDPEEQEEQNETVYSNADSDYYQTLLDDDVKESPDQIHPCDQFKTVPIKRKWRETGFVTEVILQFFKFFSYFVFGGLVLTGALISKTCLMILANSAKPCNELTEACGNLGERSRKTNDAIRSWSYIILLLMLLIPEVMTMVYCLFRLVGTGDRRKKKLGYNVFLCGIIWEFLHAVGEGILILKVLPYMDSTVALLMMPLVGIVPIFINIHTKYLSLRHNSSTSMTSDRHKRPWHFALSLIAACLQIGGLFCCFLHFFIDGWFDFLNTKYTYAWLCIGIILTSIRYWENFASSDLYIFKFLKVPLLDHHEKLKDHRFFTTLVYSLVKCLVLIGMTFLVFVVLESDTYSSEYITNGKGEATNSKYTRIFSLLTFDKGSPIVEELWYVFAVQVCCSFAAFFFGRVSCITMIQRESYTFPLVLVTPVLVAISAALGTYKKNASKNEGCLLHFFGISKMCREISHRTYYLDWNNILCSDCNTNTNNFYLYMLVLGVVGLLLGWLALFLVTLYLWRQNENKGELARIDDLFVKPLFGGALIDQVLMVNRRQPKAEKEDTDNKKTKKRRLTVNPGKNKKPPHLFLCATMWHENKKEMDQILTSILRFDSDQAAKRSGQEKAKFYNSQVHIVFDDAFEKAPSSKKGFTTNEFVDRLCDLIDEATNDEDKHIMPPLVYPTPYGGKLEYTLPNATPMVVHLKNKTKIRKGKRWSQCMYMYYIFGYLCATTNQYDINNIFLLTLDGDVDFKPTAVSDLMDRMEKNDDVGAVCGRIHPRGTGPVVWFQKFEYAVGHWLQKTAEHVLGCVFCSPGCFSLYRGKALVADNVIRKYVTKSTKAVHRVQWDQGEDRWLCTLLLKQGSKIEYCAASDSFTFSPESFNELYNQRKRWVPSTLANILDIFMNARSVVRQNKYISWGYLAYQIFLMIASVLGPATVIMIVQGAYQYVFHWSATISLLVSLIPVVIFIIICYTTSTKIQLLVALVLTIIYALVMMSVVVGVVGSMVSTVIFSPNNLFMIMLVALYAFTGILHPREMSCLIHGILYYLCVPSAFIFLLVYSLNNMNDISWGTREKPKMRPIAEQNEKEQQANRLRKFYEALSGYNKSHDSCGWSCMCHCPFQMQRGSTFQAVPQNDRPERRKPRRSTIVQPELGSGSKQHSLASGNATSEKSRHLSLGQLRRAHEKLNAEVRPLSTSRFRKLSKAHLKKIQRGLQSDLPDRPSEMLEQVRQLSKELQGERDKLAAGGDEDERDEIIYWIPWSNLPDDAESGLLDNSERDFWKYMIDTYLAPEDKEGESNVKVKELKDLRNGMTGAYYLANALWLSLNYALQLAITDIAIILRIGGSNVAVNPVQFAFLIFFLVILLIQFICMLSHRWSTALHLLSNTSLKCNGCRNELHKTSVDNDNEETAQDPTDEYLGDIDLEFGADSSKNVVTFSTGQPNLAYDDTDHEQGEENTYDRLHMTTPASRDLGTTLRNLGEFEENKSEGDEKTSDEESIELQHLNPSEEYSGDEIQYQNHEVQVHQAWGENPNPRKHRRGTVEKPPIYTDIRKNSTTF</sequence>
<feature type="transmembrane region" description="Helical" evidence="8">
    <location>
        <begin position="1169"/>
        <end position="1191"/>
    </location>
</feature>
<keyword evidence="4 8" id="KW-0812">Transmembrane</keyword>
<feature type="transmembrane region" description="Helical" evidence="8">
    <location>
        <begin position="389"/>
        <end position="411"/>
    </location>
</feature>
<feature type="transmembrane region" description="Helical" evidence="8">
    <location>
        <begin position="641"/>
        <end position="660"/>
    </location>
</feature>
<feature type="transmembrane region" description="Helical" evidence="8">
    <location>
        <begin position="1138"/>
        <end position="1163"/>
    </location>
</feature>
<evidence type="ECO:0000256" key="2">
    <source>
        <dbReference type="ARBA" id="ARBA00012543"/>
    </source>
</evidence>
<dbReference type="PANTHER" id="PTHR22914:SF42">
    <property type="entry name" value="CHITIN SYNTHASE"/>
    <property type="match status" value="1"/>
</dbReference>
<dbReference type="InterPro" id="IPR055120">
    <property type="entry name" value="Chs-1/2_IV_N"/>
</dbReference>
<feature type="transmembrane region" description="Helical" evidence="8">
    <location>
        <begin position="1227"/>
        <end position="1249"/>
    </location>
</feature>
<dbReference type="InterPro" id="IPR004835">
    <property type="entry name" value="Chitin_synth"/>
</dbReference>
<dbReference type="CDD" id="cd04190">
    <property type="entry name" value="Chitin_synth_C"/>
    <property type="match status" value="1"/>
</dbReference>
<evidence type="ECO:0000256" key="1">
    <source>
        <dbReference type="ARBA" id="ARBA00004141"/>
    </source>
</evidence>
<dbReference type="SUPFAM" id="SSF53448">
    <property type="entry name" value="Nucleotide-diphospho-sugar transferases"/>
    <property type="match status" value="1"/>
</dbReference>
<evidence type="ECO:0000313" key="11">
    <source>
        <dbReference type="Proteomes" id="UP001642483"/>
    </source>
</evidence>
<feature type="region of interest" description="Disordered" evidence="7">
    <location>
        <begin position="775"/>
        <end position="795"/>
    </location>
</feature>
<keyword evidence="6 8" id="KW-0472">Membrane</keyword>
<feature type="transmembrane region" description="Helical" evidence="8">
    <location>
        <begin position="712"/>
        <end position="738"/>
    </location>
</feature>
<evidence type="ECO:0000313" key="10">
    <source>
        <dbReference type="EMBL" id="CAK8673721.1"/>
    </source>
</evidence>
<keyword evidence="11" id="KW-1185">Reference proteome</keyword>
<keyword evidence="5 8" id="KW-1133">Transmembrane helix</keyword>
<evidence type="ECO:0000259" key="9">
    <source>
        <dbReference type="Pfam" id="PF23000"/>
    </source>
</evidence>
<dbReference type="Pfam" id="PF03142">
    <property type="entry name" value="Chitin_synth_2"/>
    <property type="match status" value="1"/>
</dbReference>
<feature type="transmembrane region" description="Helical" evidence="8">
    <location>
        <begin position="499"/>
        <end position="515"/>
    </location>
</feature>
<feature type="transmembrane region" description="Helical" evidence="8">
    <location>
        <begin position="423"/>
        <end position="443"/>
    </location>
</feature>
<feature type="transmembrane region" description="Helical" evidence="8">
    <location>
        <begin position="1572"/>
        <end position="1590"/>
    </location>
</feature>
<feature type="compositionally biased region" description="Basic and acidic residues" evidence="7">
    <location>
        <begin position="775"/>
        <end position="785"/>
    </location>
</feature>
<organism evidence="10 11">
    <name type="scientific">Clavelina lepadiformis</name>
    <name type="common">Light-bulb sea squirt</name>
    <name type="synonym">Ascidia lepadiformis</name>
    <dbReference type="NCBI Taxonomy" id="159417"/>
    <lineage>
        <taxon>Eukaryota</taxon>
        <taxon>Metazoa</taxon>
        <taxon>Chordata</taxon>
        <taxon>Tunicata</taxon>
        <taxon>Ascidiacea</taxon>
        <taxon>Aplousobranchia</taxon>
        <taxon>Clavelinidae</taxon>
        <taxon>Clavelina</taxon>
    </lineage>
</organism>
<keyword evidence="3" id="KW-0328">Glycosyltransferase</keyword>
<feature type="compositionally biased region" description="Basic residues" evidence="7">
    <location>
        <begin position="786"/>
        <end position="795"/>
    </location>
</feature>
<name>A0ABP0F1X8_CLALP</name>
<feature type="transmembrane region" description="Helical" evidence="8">
    <location>
        <begin position="464"/>
        <end position="487"/>
    </location>
</feature>
<evidence type="ECO:0000256" key="8">
    <source>
        <dbReference type="SAM" id="Phobius"/>
    </source>
</evidence>
<feature type="region of interest" description="Disordered" evidence="7">
    <location>
        <begin position="1745"/>
        <end position="1775"/>
    </location>
</feature>
<proteinExistence type="predicted"/>
<dbReference type="Pfam" id="PF23000">
    <property type="entry name" value="ChitinSynthase_IV_N"/>
    <property type="match status" value="1"/>
</dbReference>
<evidence type="ECO:0000256" key="3">
    <source>
        <dbReference type="ARBA" id="ARBA00022676"/>
    </source>
</evidence>
<feature type="transmembrane region" description="Helical" evidence="8">
    <location>
        <begin position="297"/>
        <end position="322"/>
    </location>
</feature>
<feature type="transmembrane region" description="Helical" evidence="8">
    <location>
        <begin position="611"/>
        <end position="629"/>
    </location>
</feature>
<accession>A0ABP0F1X8</accession>
<protein>
    <recommendedName>
        <fullName evidence="2">chitin synthase</fullName>
        <ecNumber evidence="2">2.4.1.16</ecNumber>
    </recommendedName>
</protein>
<feature type="domain" description="Chitin synthase chs-1/2 N-terminal putative transporter" evidence="9">
    <location>
        <begin position="291"/>
        <end position="518"/>
    </location>
</feature>
<gene>
    <name evidence="10" type="ORF">CVLEPA_LOCUS3485</name>
</gene>
<feature type="transmembrane region" description="Helical" evidence="8">
    <location>
        <begin position="549"/>
        <end position="570"/>
    </location>
</feature>
<feature type="transmembrane region" description="Helical" evidence="8">
    <location>
        <begin position="352"/>
        <end position="377"/>
    </location>
</feature>
<evidence type="ECO:0000256" key="7">
    <source>
        <dbReference type="SAM" id="MobiDB-lite"/>
    </source>
</evidence>
<dbReference type="Gene3D" id="3.90.70.80">
    <property type="match status" value="1"/>
</dbReference>
<keyword evidence="3" id="KW-0808">Transferase</keyword>
<feature type="compositionally biased region" description="Polar residues" evidence="7">
    <location>
        <begin position="1373"/>
        <end position="1386"/>
    </location>
</feature>
<comment type="subcellular location">
    <subcellularLocation>
        <location evidence="1">Membrane</location>
        <topology evidence="1">Multi-pass membrane protein</topology>
    </subcellularLocation>
</comment>
<feature type="transmembrane region" description="Helical" evidence="8">
    <location>
        <begin position="1261"/>
        <end position="1279"/>
    </location>
</feature>
<evidence type="ECO:0000256" key="5">
    <source>
        <dbReference type="ARBA" id="ARBA00022989"/>
    </source>
</evidence>
<comment type="caution">
    <text evidence="10">The sequence shown here is derived from an EMBL/GenBank/DDBJ whole genome shotgun (WGS) entry which is preliminary data.</text>
</comment>
<evidence type="ECO:0000256" key="4">
    <source>
        <dbReference type="ARBA" id="ARBA00022692"/>
    </source>
</evidence>
<reference evidence="10 11" key="1">
    <citation type="submission" date="2024-02" db="EMBL/GenBank/DDBJ databases">
        <authorList>
            <person name="Daric V."/>
            <person name="Darras S."/>
        </authorList>
    </citation>
    <scope>NUCLEOTIDE SEQUENCE [LARGE SCALE GENOMIC DNA]</scope>
</reference>
<feature type="region of interest" description="Disordered" evidence="7">
    <location>
        <begin position="1348"/>
        <end position="1392"/>
    </location>
</feature>
<dbReference type="EMBL" id="CAWYQH010000002">
    <property type="protein sequence ID" value="CAK8673721.1"/>
    <property type="molecule type" value="Genomic_DNA"/>
</dbReference>
<evidence type="ECO:0000256" key="6">
    <source>
        <dbReference type="ARBA" id="ARBA00023136"/>
    </source>
</evidence>
<dbReference type="InterPro" id="IPR029044">
    <property type="entry name" value="Nucleotide-diphossugar_trans"/>
</dbReference>
<feature type="transmembrane region" description="Helical" evidence="8">
    <location>
        <begin position="1198"/>
        <end position="1221"/>
    </location>
</feature>
<dbReference type="PANTHER" id="PTHR22914">
    <property type="entry name" value="CHITIN SYNTHASE"/>
    <property type="match status" value="1"/>
</dbReference>
<dbReference type="EC" id="2.4.1.16" evidence="2"/>
<dbReference type="Proteomes" id="UP001642483">
    <property type="component" value="Unassembled WGS sequence"/>
</dbReference>